<organism evidence="1 2">
    <name type="scientific">Flavobacterium jumunjinense</name>
    <dbReference type="NCBI Taxonomy" id="998845"/>
    <lineage>
        <taxon>Bacteria</taxon>
        <taxon>Pseudomonadati</taxon>
        <taxon>Bacteroidota</taxon>
        <taxon>Flavobacteriia</taxon>
        <taxon>Flavobacteriales</taxon>
        <taxon>Flavobacteriaceae</taxon>
        <taxon>Flavobacterium</taxon>
    </lineage>
</organism>
<name>A0ABV5GS47_9FLAO</name>
<dbReference type="EMBL" id="JBHMEY010000067">
    <property type="protein sequence ID" value="MFB9098084.1"/>
    <property type="molecule type" value="Genomic_DNA"/>
</dbReference>
<comment type="caution">
    <text evidence="1">The sequence shown here is derived from an EMBL/GenBank/DDBJ whole genome shotgun (WGS) entry which is preliminary data.</text>
</comment>
<gene>
    <name evidence="1" type="ORF">ACFFVF_16320</name>
</gene>
<evidence type="ECO:0000313" key="1">
    <source>
        <dbReference type="EMBL" id="MFB9098084.1"/>
    </source>
</evidence>
<evidence type="ECO:0000313" key="2">
    <source>
        <dbReference type="Proteomes" id="UP001589607"/>
    </source>
</evidence>
<reference evidence="1 2" key="1">
    <citation type="submission" date="2024-09" db="EMBL/GenBank/DDBJ databases">
        <authorList>
            <person name="Sun Q."/>
            <person name="Mori K."/>
        </authorList>
    </citation>
    <scope>NUCLEOTIDE SEQUENCE [LARGE SCALE GENOMIC DNA]</scope>
    <source>
        <strain evidence="1 2">CECT 7955</strain>
    </source>
</reference>
<evidence type="ECO:0008006" key="3">
    <source>
        <dbReference type="Google" id="ProtNLM"/>
    </source>
</evidence>
<proteinExistence type="predicted"/>
<keyword evidence="2" id="KW-1185">Reference proteome</keyword>
<sequence>MNNKYSPFWILNPLSNQINVRNYKKWRFYSSKEVIDGLSPLNELGKTFYEISHQKASLYDHCIWIFNDSEYDFNNSVKLTDILESIVETFTCSFLSQCGSIIKHKNGSITKQPANPKVIDSAKIEYLTLEKLKRIIDITEVIYENNHNDYLEIFKYLRDIKMSKPFIGQLALWSFLEHHWASKKEYSKLDSSLSKMLNIIYEGKELKHEKKKIRTAIQDVGKSLGKEYDEIHLRNILAHGKHYTLKEKWTDLEWNNFFKIHDELFELVIKGIEKEILSK</sequence>
<protein>
    <recommendedName>
        <fullName evidence="3">Apea-like HEPN domain-containing protein</fullName>
    </recommendedName>
</protein>
<accession>A0ABV5GS47</accession>
<dbReference type="RefSeq" id="WP_236456149.1">
    <property type="nucleotide sequence ID" value="NZ_CBCSGE010000003.1"/>
</dbReference>
<dbReference type="Proteomes" id="UP001589607">
    <property type="component" value="Unassembled WGS sequence"/>
</dbReference>